<keyword evidence="1" id="KW-1133">Transmembrane helix</keyword>
<evidence type="ECO:0000313" key="3">
    <source>
        <dbReference type="Proteomes" id="UP000238034"/>
    </source>
</evidence>
<dbReference type="EMBL" id="PVTH01000004">
    <property type="protein sequence ID" value="PRY53254.1"/>
    <property type="molecule type" value="Genomic_DNA"/>
</dbReference>
<sequence>MDITEQIEAYLLDEMSAEEAAAFERLRASDPDLDQKVVLHEQFIKQMKDYGEHRKLISEMNAIHSSLDVESIREEVIPFGLKVRTMWRKYRVNGAVAASVALMAVFTTLFSTGYFNKATSIRSDYNALRREWSRDINTKVKRSQNEILQNINATTKEPSAPSLFGGTGFALNTEGYIVTNYHVVKGADSIYIEDNDGKSFKTTTVYVHPSYDIAVLKVTDPSFKLPKSLPYSFKKSGADLGLDVYTLGYPKDDITYTRGYLSSKSGYAGDTLAYQVDISVNGGNSGGPLLDSKGNVVGVVNAKQDRTDGASFAIKSAYLLEAIDAIPKDSLGRKVSVNTKNTLASLNRGEQIKKIGNYIYMVKVY</sequence>
<evidence type="ECO:0000256" key="1">
    <source>
        <dbReference type="SAM" id="Phobius"/>
    </source>
</evidence>
<keyword evidence="3" id="KW-1185">Reference proteome</keyword>
<keyword evidence="1" id="KW-0472">Membrane</keyword>
<dbReference type="PANTHER" id="PTHR43019">
    <property type="entry name" value="SERINE ENDOPROTEASE DEGS"/>
    <property type="match status" value="1"/>
</dbReference>
<evidence type="ECO:0000313" key="2">
    <source>
        <dbReference type="EMBL" id="PRY53254.1"/>
    </source>
</evidence>
<dbReference type="RefSeq" id="WP_106292828.1">
    <property type="nucleotide sequence ID" value="NZ_PVTH01000004.1"/>
</dbReference>
<feature type="transmembrane region" description="Helical" evidence="1">
    <location>
        <begin position="92"/>
        <end position="115"/>
    </location>
</feature>
<comment type="caution">
    <text evidence="2">The sequence shown here is derived from an EMBL/GenBank/DDBJ whole genome shotgun (WGS) entry which is preliminary data.</text>
</comment>
<organism evidence="2 3">
    <name type="scientific">Arcticibacter pallidicorallinus</name>
    <dbReference type="NCBI Taxonomy" id="1259464"/>
    <lineage>
        <taxon>Bacteria</taxon>
        <taxon>Pseudomonadati</taxon>
        <taxon>Bacteroidota</taxon>
        <taxon>Sphingobacteriia</taxon>
        <taxon>Sphingobacteriales</taxon>
        <taxon>Sphingobacteriaceae</taxon>
        <taxon>Arcticibacter</taxon>
    </lineage>
</organism>
<accession>A0A2T0U5S9</accession>
<dbReference type="AlphaFoldDB" id="A0A2T0U5S9"/>
<dbReference type="InterPro" id="IPR001940">
    <property type="entry name" value="Peptidase_S1C"/>
</dbReference>
<dbReference type="OrthoDB" id="9766361at2"/>
<dbReference type="GO" id="GO:0006508">
    <property type="term" value="P:proteolysis"/>
    <property type="evidence" value="ECO:0007669"/>
    <property type="project" value="InterPro"/>
</dbReference>
<dbReference type="PRINTS" id="PR00834">
    <property type="entry name" value="PROTEASES2C"/>
</dbReference>
<name>A0A2T0U5S9_9SPHI</name>
<dbReference type="SUPFAM" id="SSF50494">
    <property type="entry name" value="Trypsin-like serine proteases"/>
    <property type="match status" value="1"/>
</dbReference>
<gene>
    <name evidence="2" type="ORF">B0I27_104264</name>
</gene>
<dbReference type="Proteomes" id="UP000238034">
    <property type="component" value="Unassembled WGS sequence"/>
</dbReference>
<dbReference type="PANTHER" id="PTHR43019:SF23">
    <property type="entry name" value="PROTEASE DO-LIKE 5, CHLOROPLASTIC"/>
    <property type="match status" value="1"/>
</dbReference>
<dbReference type="InterPro" id="IPR043504">
    <property type="entry name" value="Peptidase_S1_PA_chymotrypsin"/>
</dbReference>
<protein>
    <submittedName>
        <fullName evidence="2">Trypsin-like peptidase</fullName>
    </submittedName>
</protein>
<dbReference type="GO" id="GO:0004252">
    <property type="term" value="F:serine-type endopeptidase activity"/>
    <property type="evidence" value="ECO:0007669"/>
    <property type="project" value="InterPro"/>
</dbReference>
<dbReference type="Pfam" id="PF13365">
    <property type="entry name" value="Trypsin_2"/>
    <property type="match status" value="1"/>
</dbReference>
<proteinExistence type="predicted"/>
<dbReference type="Gene3D" id="2.40.10.10">
    <property type="entry name" value="Trypsin-like serine proteases"/>
    <property type="match status" value="2"/>
</dbReference>
<reference evidence="2 3" key="1">
    <citation type="submission" date="2018-03" db="EMBL/GenBank/DDBJ databases">
        <title>Genomic Encyclopedia of Type Strains, Phase III (KMG-III): the genomes of soil and plant-associated and newly described type strains.</title>
        <authorList>
            <person name="Whitman W."/>
        </authorList>
    </citation>
    <scope>NUCLEOTIDE SEQUENCE [LARGE SCALE GENOMIC DNA]</scope>
    <source>
        <strain evidence="2 3">CGMCC 1.9313</strain>
    </source>
</reference>
<dbReference type="InterPro" id="IPR009003">
    <property type="entry name" value="Peptidase_S1_PA"/>
</dbReference>
<keyword evidence="1" id="KW-0812">Transmembrane</keyword>